<comment type="caution">
    <text evidence="2">The sequence shown here is derived from an EMBL/GenBank/DDBJ whole genome shotgun (WGS) entry which is preliminary data.</text>
</comment>
<protein>
    <submittedName>
        <fullName evidence="2">Uncharacterized protein</fullName>
    </submittedName>
</protein>
<gene>
    <name evidence="2" type="ORF">AAFF_G00440530</name>
</gene>
<dbReference type="Proteomes" id="UP001221898">
    <property type="component" value="Unassembled WGS sequence"/>
</dbReference>
<evidence type="ECO:0000313" key="2">
    <source>
        <dbReference type="EMBL" id="KAJ8397219.1"/>
    </source>
</evidence>
<evidence type="ECO:0000256" key="1">
    <source>
        <dbReference type="SAM" id="MobiDB-lite"/>
    </source>
</evidence>
<keyword evidence="3" id="KW-1185">Reference proteome</keyword>
<dbReference type="EMBL" id="JAINUG010000099">
    <property type="protein sequence ID" value="KAJ8397219.1"/>
    <property type="molecule type" value="Genomic_DNA"/>
</dbReference>
<reference evidence="2" key="1">
    <citation type="journal article" date="2023" name="Science">
        <title>Genome structures resolve the early diversification of teleost fishes.</title>
        <authorList>
            <person name="Parey E."/>
            <person name="Louis A."/>
            <person name="Montfort J."/>
            <person name="Bouchez O."/>
            <person name="Roques C."/>
            <person name="Iampietro C."/>
            <person name="Lluch J."/>
            <person name="Castinel A."/>
            <person name="Donnadieu C."/>
            <person name="Desvignes T."/>
            <person name="Floi Bucao C."/>
            <person name="Jouanno E."/>
            <person name="Wen M."/>
            <person name="Mejri S."/>
            <person name="Dirks R."/>
            <person name="Jansen H."/>
            <person name="Henkel C."/>
            <person name="Chen W.J."/>
            <person name="Zahm M."/>
            <person name="Cabau C."/>
            <person name="Klopp C."/>
            <person name="Thompson A.W."/>
            <person name="Robinson-Rechavi M."/>
            <person name="Braasch I."/>
            <person name="Lecointre G."/>
            <person name="Bobe J."/>
            <person name="Postlethwait J.H."/>
            <person name="Berthelot C."/>
            <person name="Roest Crollius H."/>
            <person name="Guiguen Y."/>
        </authorList>
    </citation>
    <scope>NUCLEOTIDE SEQUENCE</scope>
    <source>
        <strain evidence="2">NC1722</strain>
    </source>
</reference>
<feature type="compositionally biased region" description="Polar residues" evidence="1">
    <location>
        <begin position="10"/>
        <end position="20"/>
    </location>
</feature>
<organism evidence="2 3">
    <name type="scientific">Aldrovandia affinis</name>
    <dbReference type="NCBI Taxonomy" id="143900"/>
    <lineage>
        <taxon>Eukaryota</taxon>
        <taxon>Metazoa</taxon>
        <taxon>Chordata</taxon>
        <taxon>Craniata</taxon>
        <taxon>Vertebrata</taxon>
        <taxon>Euteleostomi</taxon>
        <taxon>Actinopterygii</taxon>
        <taxon>Neopterygii</taxon>
        <taxon>Teleostei</taxon>
        <taxon>Notacanthiformes</taxon>
        <taxon>Halosauridae</taxon>
        <taxon>Aldrovandia</taxon>
    </lineage>
</organism>
<dbReference type="AlphaFoldDB" id="A0AAD7S766"/>
<proteinExistence type="predicted"/>
<feature type="region of interest" description="Disordered" evidence="1">
    <location>
        <begin position="1"/>
        <end position="26"/>
    </location>
</feature>
<sequence>MERTNHEHLQTQTAPTTKESSAGGALQQPMRAVLFHRWPIAHSHNLTVCSSVEDFQRSQPRLGQHAAPASTQCAARMICQSRCFRTESSGSAQESAGLIGGSQVQRLKAEVWHSAGLRVLSILLTEAAVRPSTLACTAPESGVETLLSDH</sequence>
<name>A0AAD7S766_9TELE</name>
<accession>A0AAD7S766</accession>
<evidence type="ECO:0000313" key="3">
    <source>
        <dbReference type="Proteomes" id="UP001221898"/>
    </source>
</evidence>